<reference evidence="5 6" key="1">
    <citation type="submission" date="2019-01" db="EMBL/GenBank/DDBJ databases">
        <title>Lactibacter flavus gen. nov., sp. nov., a novel bacterium of the family Propionibacteriaceae isolated from raw milk and dairy products.</title>
        <authorList>
            <person name="Huptas C."/>
            <person name="Wenning M."/>
            <person name="Breitenwieser F."/>
            <person name="Doll E."/>
            <person name="Von Neubeck M."/>
            <person name="Busse H.-J."/>
            <person name="Scherer S."/>
        </authorList>
    </citation>
    <scope>NUCLEOTIDE SEQUENCE [LARGE SCALE GENOMIC DNA]</scope>
    <source>
        <strain evidence="5 6">DSM 22130</strain>
    </source>
</reference>
<dbReference type="OrthoDB" id="9805514at2"/>
<keyword evidence="1" id="KW-0813">Transport</keyword>
<dbReference type="InterPro" id="IPR051120">
    <property type="entry name" value="ABC_AA/LPS_Transport"/>
</dbReference>
<accession>A0A4V2JT80</accession>
<dbReference type="GO" id="GO:0005886">
    <property type="term" value="C:plasma membrane"/>
    <property type="evidence" value="ECO:0007669"/>
    <property type="project" value="TreeGrafter"/>
</dbReference>
<evidence type="ECO:0000256" key="2">
    <source>
        <dbReference type="ARBA" id="ARBA00022741"/>
    </source>
</evidence>
<dbReference type="PROSITE" id="PS50893">
    <property type="entry name" value="ABC_TRANSPORTER_2"/>
    <property type="match status" value="1"/>
</dbReference>
<evidence type="ECO:0000256" key="1">
    <source>
        <dbReference type="ARBA" id="ARBA00022448"/>
    </source>
</evidence>
<dbReference type="Gene3D" id="3.40.50.300">
    <property type="entry name" value="P-loop containing nucleotide triphosphate hydrolases"/>
    <property type="match status" value="1"/>
</dbReference>
<dbReference type="EMBL" id="SDMR01000006">
    <property type="protein sequence ID" value="TBT95211.1"/>
    <property type="molecule type" value="Genomic_DNA"/>
</dbReference>
<dbReference type="RefSeq" id="WP_131171798.1">
    <property type="nucleotide sequence ID" value="NZ_FXTL01000005.1"/>
</dbReference>
<dbReference type="CDD" id="cd03219">
    <property type="entry name" value="ABC_Mj1267_LivG_branched"/>
    <property type="match status" value="1"/>
</dbReference>
<name>A0A4V2JT80_PROTD</name>
<evidence type="ECO:0000259" key="4">
    <source>
        <dbReference type="PROSITE" id="PS50893"/>
    </source>
</evidence>
<organism evidence="5 6">
    <name type="scientific">Propioniciclava tarda</name>
    <dbReference type="NCBI Taxonomy" id="433330"/>
    <lineage>
        <taxon>Bacteria</taxon>
        <taxon>Bacillati</taxon>
        <taxon>Actinomycetota</taxon>
        <taxon>Actinomycetes</taxon>
        <taxon>Propionibacteriales</taxon>
        <taxon>Propionibacteriaceae</taxon>
        <taxon>Propioniciclava</taxon>
    </lineage>
</organism>
<keyword evidence="6" id="KW-1185">Reference proteome</keyword>
<feature type="domain" description="ABC transporter" evidence="4">
    <location>
        <begin position="2"/>
        <end position="250"/>
    </location>
</feature>
<dbReference type="Pfam" id="PF12399">
    <property type="entry name" value="BCA_ABC_TP_C"/>
    <property type="match status" value="1"/>
</dbReference>
<dbReference type="GO" id="GO:0015808">
    <property type="term" value="P:L-alanine transport"/>
    <property type="evidence" value="ECO:0007669"/>
    <property type="project" value="TreeGrafter"/>
</dbReference>
<dbReference type="SUPFAM" id="SSF52540">
    <property type="entry name" value="P-loop containing nucleoside triphosphate hydrolases"/>
    <property type="match status" value="1"/>
</dbReference>
<dbReference type="SMART" id="SM00382">
    <property type="entry name" value="AAA"/>
    <property type="match status" value="1"/>
</dbReference>
<dbReference type="AlphaFoldDB" id="A0A4V2JT80"/>
<evidence type="ECO:0000256" key="3">
    <source>
        <dbReference type="ARBA" id="ARBA00022840"/>
    </source>
</evidence>
<protein>
    <submittedName>
        <fullName evidence="5">ABC transporter ATP-binding protein</fullName>
    </submittedName>
</protein>
<dbReference type="InterPro" id="IPR003439">
    <property type="entry name" value="ABC_transporter-like_ATP-bd"/>
</dbReference>
<dbReference type="GO" id="GO:1903805">
    <property type="term" value="P:L-valine import across plasma membrane"/>
    <property type="evidence" value="ECO:0007669"/>
    <property type="project" value="TreeGrafter"/>
</dbReference>
<keyword evidence="3 5" id="KW-0067">ATP-binding</keyword>
<proteinExistence type="predicted"/>
<evidence type="ECO:0000313" key="6">
    <source>
        <dbReference type="Proteomes" id="UP000291933"/>
    </source>
</evidence>
<keyword evidence="2" id="KW-0547">Nucleotide-binding</keyword>
<evidence type="ECO:0000313" key="5">
    <source>
        <dbReference type="EMBL" id="TBT95211.1"/>
    </source>
</evidence>
<dbReference type="PANTHER" id="PTHR45772:SF7">
    <property type="entry name" value="AMINO ACID ABC TRANSPORTER ATP-BINDING PROTEIN"/>
    <property type="match status" value="1"/>
</dbReference>
<dbReference type="Pfam" id="PF00005">
    <property type="entry name" value="ABC_tran"/>
    <property type="match status" value="1"/>
</dbReference>
<dbReference type="InterPro" id="IPR027417">
    <property type="entry name" value="P-loop_NTPase"/>
</dbReference>
<dbReference type="GO" id="GO:0005524">
    <property type="term" value="F:ATP binding"/>
    <property type="evidence" value="ECO:0007669"/>
    <property type="project" value="UniProtKB-KW"/>
</dbReference>
<comment type="caution">
    <text evidence="5">The sequence shown here is derived from an EMBL/GenBank/DDBJ whole genome shotgun (WGS) entry which is preliminary data.</text>
</comment>
<dbReference type="InterPro" id="IPR003593">
    <property type="entry name" value="AAA+_ATPase"/>
</dbReference>
<dbReference type="GO" id="GO:0005304">
    <property type="term" value="F:L-valine transmembrane transporter activity"/>
    <property type="evidence" value="ECO:0007669"/>
    <property type="project" value="TreeGrafter"/>
</dbReference>
<gene>
    <name evidence="5" type="ORF">ET996_06755</name>
</gene>
<dbReference type="FunFam" id="3.40.50.300:FF:000421">
    <property type="entry name" value="Branched-chain amino acid ABC transporter ATP-binding protein"/>
    <property type="match status" value="1"/>
</dbReference>
<dbReference type="PANTHER" id="PTHR45772">
    <property type="entry name" value="CONSERVED COMPONENT OF ABC TRANSPORTER FOR NATURAL AMINO ACIDS-RELATED"/>
    <property type="match status" value="1"/>
</dbReference>
<dbReference type="Proteomes" id="UP000291933">
    <property type="component" value="Unassembled WGS sequence"/>
</dbReference>
<dbReference type="GO" id="GO:1903806">
    <property type="term" value="P:L-isoleucine import across plasma membrane"/>
    <property type="evidence" value="ECO:0007669"/>
    <property type="project" value="TreeGrafter"/>
</dbReference>
<dbReference type="InterPro" id="IPR032823">
    <property type="entry name" value="BCA_ABC_TP_C"/>
</dbReference>
<dbReference type="GO" id="GO:0016887">
    <property type="term" value="F:ATP hydrolysis activity"/>
    <property type="evidence" value="ECO:0007669"/>
    <property type="project" value="InterPro"/>
</dbReference>
<dbReference type="GO" id="GO:0015188">
    <property type="term" value="F:L-isoleucine transmembrane transporter activity"/>
    <property type="evidence" value="ECO:0007669"/>
    <property type="project" value="TreeGrafter"/>
</dbReference>
<dbReference type="GO" id="GO:0015192">
    <property type="term" value="F:L-phenylalanine transmembrane transporter activity"/>
    <property type="evidence" value="ECO:0007669"/>
    <property type="project" value="TreeGrafter"/>
</dbReference>
<dbReference type="GO" id="GO:0042941">
    <property type="term" value="P:D-alanine transmembrane transport"/>
    <property type="evidence" value="ECO:0007669"/>
    <property type="project" value="TreeGrafter"/>
</dbReference>
<sequence>MLSTDNLSIFFGGLKALKDLTIEVGDGEVIGLIGPNGAGKTTAFNGITGVYKPTSGKVTFLGQDITGLKPHEITRKGIARTFQNIRLFKELSVLENVLISQHMLVKSSLFGQTVGLPRYRGEDKAQYDNAHALLEELGLLQFRDDKSSSLPYGLQRKLEIARALATKPRLLLLDEPAAGMNPAETMAFIGLIKQLQQAHDISVLMIEHHMQLVMGICDKLWVLVYGEEIAQGTPKEVQNNPAVVEAYLGVDDDGDIDPELARVGADEPAVAEAAEHLGVLPHTDASASEIGGDK</sequence>